<keyword evidence="5" id="KW-1185">Reference proteome</keyword>
<dbReference type="PANTHER" id="PTHR10039:SF16">
    <property type="entry name" value="GPI INOSITOL-DEACYLASE"/>
    <property type="match status" value="1"/>
</dbReference>
<sequence length="497" mass="55837">MASAPTHLENIGIFGDCLRLSRDSYPAFALFEPQLSKMAEALGLAGNAVGLVSLVLQVSQISYQDAAELKGVDGLSSTSGTNGLVAALEQCSRELEQLKKKLEKKAAASTIRGKLYVLTWPFSEAEVKEKVEMLHRYSGIFSAALTADTLTVTVASYQEVLAMREDNDIKDLLAWYQPKSDLQSAASHFEQYCPGTSSYFITHDMYLSWQNGKEGLFLAYGQQAGAGKTILSSVILQDLHEKYAANAVITYHFFSCDRPKEPLLDALRHLVVQALSQAQSIPSQASDLWKRKSQSNADLIRKDLIEILISVANLMPHMFIVLDGLDECRYFNKLVHHISTLKKSGIKLLVTSRDLPHIKDHFLRDSNLEVRASKDDIHRYVNYRLEEDGKVRFDLIERRLKDQIATAIYKQVDGSFLLARLTMDHITSLTKIKKIRKSLSSLPTNEREAYQNTYDRILTQGLGLRDVALKALCWVSNVMRPLKMIELQHALAIEDEI</sequence>
<evidence type="ECO:0000256" key="2">
    <source>
        <dbReference type="SAM" id="Coils"/>
    </source>
</evidence>
<feature type="coiled-coil region" evidence="2">
    <location>
        <begin position="81"/>
        <end position="112"/>
    </location>
</feature>
<organism evidence="4 5">
    <name type="scientific">Polytolypa hystricis (strain UAMH7299)</name>
    <dbReference type="NCBI Taxonomy" id="1447883"/>
    <lineage>
        <taxon>Eukaryota</taxon>
        <taxon>Fungi</taxon>
        <taxon>Dikarya</taxon>
        <taxon>Ascomycota</taxon>
        <taxon>Pezizomycotina</taxon>
        <taxon>Eurotiomycetes</taxon>
        <taxon>Eurotiomycetidae</taxon>
        <taxon>Onygenales</taxon>
        <taxon>Onygenales incertae sedis</taxon>
        <taxon>Polytolypa</taxon>
    </lineage>
</organism>
<evidence type="ECO:0000313" key="5">
    <source>
        <dbReference type="Proteomes" id="UP000224634"/>
    </source>
</evidence>
<name>A0A2B7YS26_POLH7</name>
<evidence type="ECO:0000313" key="4">
    <source>
        <dbReference type="EMBL" id="PGH23688.1"/>
    </source>
</evidence>
<dbReference type="InterPro" id="IPR056884">
    <property type="entry name" value="NPHP3-like_N"/>
</dbReference>
<dbReference type="STRING" id="1447883.A0A2B7YS26"/>
<evidence type="ECO:0000256" key="1">
    <source>
        <dbReference type="ARBA" id="ARBA00022737"/>
    </source>
</evidence>
<dbReference type="OrthoDB" id="426293at2759"/>
<dbReference type="PANTHER" id="PTHR10039">
    <property type="entry name" value="AMELOGENIN"/>
    <property type="match status" value="1"/>
</dbReference>
<evidence type="ECO:0000259" key="3">
    <source>
        <dbReference type="Pfam" id="PF24883"/>
    </source>
</evidence>
<reference evidence="4 5" key="1">
    <citation type="submission" date="2017-10" db="EMBL/GenBank/DDBJ databases">
        <title>Comparative genomics in systemic dimorphic fungi from Ajellomycetaceae.</title>
        <authorList>
            <person name="Munoz J.F."/>
            <person name="Mcewen J.G."/>
            <person name="Clay O.K."/>
            <person name="Cuomo C.A."/>
        </authorList>
    </citation>
    <scope>NUCLEOTIDE SEQUENCE [LARGE SCALE GENOMIC DNA]</scope>
    <source>
        <strain evidence="4 5">UAMH7299</strain>
    </source>
</reference>
<accession>A0A2B7YS26</accession>
<dbReference type="AlphaFoldDB" id="A0A2B7YS26"/>
<dbReference type="Gene3D" id="3.40.50.300">
    <property type="entry name" value="P-loop containing nucleotide triphosphate hydrolases"/>
    <property type="match status" value="1"/>
</dbReference>
<keyword evidence="2" id="KW-0175">Coiled coil</keyword>
<dbReference type="InterPro" id="IPR027417">
    <property type="entry name" value="P-loop_NTPase"/>
</dbReference>
<dbReference type="Pfam" id="PF24883">
    <property type="entry name" value="NPHP3_N"/>
    <property type="match status" value="1"/>
</dbReference>
<dbReference type="SUPFAM" id="SSF52540">
    <property type="entry name" value="P-loop containing nucleoside triphosphate hydrolases"/>
    <property type="match status" value="1"/>
</dbReference>
<dbReference type="Proteomes" id="UP000224634">
    <property type="component" value="Unassembled WGS sequence"/>
</dbReference>
<comment type="caution">
    <text evidence="4">The sequence shown here is derived from an EMBL/GenBank/DDBJ whole genome shotgun (WGS) entry which is preliminary data.</text>
</comment>
<keyword evidence="1" id="KW-0677">Repeat</keyword>
<dbReference type="EMBL" id="PDNA01000021">
    <property type="protein sequence ID" value="PGH23688.1"/>
    <property type="molecule type" value="Genomic_DNA"/>
</dbReference>
<feature type="domain" description="Nephrocystin 3-like N-terminal" evidence="3">
    <location>
        <begin position="195"/>
        <end position="353"/>
    </location>
</feature>
<gene>
    <name evidence="4" type="ORF">AJ80_02294</name>
</gene>
<proteinExistence type="predicted"/>
<protein>
    <recommendedName>
        <fullName evidence="3">Nephrocystin 3-like N-terminal domain-containing protein</fullName>
    </recommendedName>
</protein>